<feature type="compositionally biased region" description="Polar residues" evidence="1">
    <location>
        <begin position="855"/>
        <end position="867"/>
    </location>
</feature>
<feature type="region of interest" description="Disordered" evidence="1">
    <location>
        <begin position="557"/>
        <end position="604"/>
    </location>
</feature>
<protein>
    <recommendedName>
        <fullName evidence="4">Cellulase</fullName>
    </recommendedName>
</protein>
<accession>A0ABN9VAV2</accession>
<keyword evidence="3" id="KW-1185">Reference proteome</keyword>
<feature type="region of interest" description="Disordered" evidence="1">
    <location>
        <begin position="808"/>
        <end position="867"/>
    </location>
</feature>
<feature type="region of interest" description="Disordered" evidence="1">
    <location>
        <begin position="1"/>
        <end position="30"/>
    </location>
</feature>
<proteinExistence type="predicted"/>
<sequence length="867" mass="90963">DLDDAELAEGTDSTDSSTSLLRPPASPRRGRGGGNVFRWYRAVAAGACVLLAAGALRACVASKARAGFPLSGGSDDLIGLVASDCDTEKEEVKAGGCYAKCSDLTGGKYITRAGPATCCKGVGAACLWIGNLKTHPSFNTRANTAAQANTTQAADGNVPHHNPLCEDWEERTAGACYTSCANLTNGTHTNRISALTCCSGRGLECLNPAKLKTSISLSAGGNRKVFGGDCDENEEHHMGLCYRSCDNLTRGWYPNRVAAETCCNGTGLSCLNPMNLKTDPSFGEGGGRAHMSQVCKSYEEHHGGLCYIQCQKLTNGSHPHRVAPGVCCKANGTACMNPANLLSKPWFAAGGGRWAPKEHGNVSCAETEESHLGMCYTKCTVLTEDEYPNRVAASTCCKTHGWSCMSPANLKTSPAFAAGGNRSIAASCKKIEELYGGMCYIKCSILTNGTHNYRLSGLSCCNGTSAMNCFYNPSQISTKSWYAAGGGRFATKAPGNSTKCSNPETEEHAGMCLKKCSLLTDGEFPYRVTVATCCKEKSLKCLQASYRKTSAAFGHRMDGGVPPANDEDPALQGIAGAPDEGEGPALDAPVPEATNQSSGNSTGAAGAVSLARAGGKSAPEEPTDEELDVWNRMVANASTHDGIDLASLGAPVSVVSQVVAGMIYDFTFSDGTVVSVFEQSWTDTLEVQDIVHAPPANGTGQQAGKKPGGFTVLKTGGWSAASKPTPEDLAAWENTVDKVGSYQDVDLASLGQPVLVQTKVVSGTQFRFVFEDGEVVTVQSQPWTNTLEVTSVEQPKTDEAYVNKTVSMMKPDWTPRATQTSAAPESTEAPAPTSTEAPSSTEPSTFTTSPPNGTEVVSSNVSTKKSR</sequence>
<evidence type="ECO:0000313" key="2">
    <source>
        <dbReference type="EMBL" id="CAK0869174.1"/>
    </source>
</evidence>
<name>A0ABN9VAV2_9DINO</name>
<evidence type="ECO:0000313" key="3">
    <source>
        <dbReference type="Proteomes" id="UP001189429"/>
    </source>
</evidence>
<organism evidence="2 3">
    <name type="scientific">Prorocentrum cordatum</name>
    <dbReference type="NCBI Taxonomy" id="2364126"/>
    <lineage>
        <taxon>Eukaryota</taxon>
        <taxon>Sar</taxon>
        <taxon>Alveolata</taxon>
        <taxon>Dinophyceae</taxon>
        <taxon>Prorocentrales</taxon>
        <taxon>Prorocentraceae</taxon>
        <taxon>Prorocentrum</taxon>
    </lineage>
</organism>
<dbReference type="Proteomes" id="UP001189429">
    <property type="component" value="Unassembled WGS sequence"/>
</dbReference>
<dbReference type="InterPro" id="IPR046350">
    <property type="entry name" value="Cystatin_sf"/>
</dbReference>
<feature type="compositionally biased region" description="Low complexity" evidence="1">
    <location>
        <begin position="820"/>
        <end position="851"/>
    </location>
</feature>
<comment type="caution">
    <text evidence="2">The sequence shown here is derived from an EMBL/GenBank/DDBJ whole genome shotgun (WGS) entry which is preliminary data.</text>
</comment>
<feature type="compositionally biased region" description="Polar residues" evidence="1">
    <location>
        <begin position="593"/>
        <end position="603"/>
    </location>
</feature>
<feature type="non-terminal residue" evidence="2">
    <location>
        <position position="1"/>
    </location>
</feature>
<dbReference type="EMBL" id="CAUYUJ010016826">
    <property type="protein sequence ID" value="CAK0869174.1"/>
    <property type="molecule type" value="Genomic_DNA"/>
</dbReference>
<feature type="compositionally biased region" description="Low complexity" evidence="1">
    <location>
        <begin position="11"/>
        <end position="23"/>
    </location>
</feature>
<evidence type="ECO:0000256" key="1">
    <source>
        <dbReference type="SAM" id="MobiDB-lite"/>
    </source>
</evidence>
<evidence type="ECO:0008006" key="4">
    <source>
        <dbReference type="Google" id="ProtNLM"/>
    </source>
</evidence>
<reference evidence="2" key="1">
    <citation type="submission" date="2023-10" db="EMBL/GenBank/DDBJ databases">
        <authorList>
            <person name="Chen Y."/>
            <person name="Shah S."/>
            <person name="Dougan E. K."/>
            <person name="Thang M."/>
            <person name="Chan C."/>
        </authorList>
    </citation>
    <scope>NUCLEOTIDE SEQUENCE [LARGE SCALE GENOMIC DNA]</scope>
</reference>
<gene>
    <name evidence="2" type="ORF">PCOR1329_LOCUS55621</name>
</gene>
<dbReference type="SUPFAM" id="SSF54403">
    <property type="entry name" value="Cystatin/monellin"/>
    <property type="match status" value="1"/>
</dbReference>